<evidence type="ECO:0000313" key="2">
    <source>
        <dbReference type="EMBL" id="RXI09477.1"/>
    </source>
</evidence>
<dbReference type="AlphaFoldDB" id="A0A498KPG1"/>
<dbReference type="Proteomes" id="UP000290289">
    <property type="component" value="Chromosome 1"/>
</dbReference>
<proteinExistence type="predicted"/>
<protein>
    <recommendedName>
        <fullName evidence="4">BRO1 domain-containing protein</fullName>
    </recommendedName>
</protein>
<organism evidence="2 3">
    <name type="scientific">Malus domestica</name>
    <name type="common">Apple</name>
    <name type="synonym">Pyrus malus</name>
    <dbReference type="NCBI Taxonomy" id="3750"/>
    <lineage>
        <taxon>Eukaryota</taxon>
        <taxon>Viridiplantae</taxon>
        <taxon>Streptophyta</taxon>
        <taxon>Embryophyta</taxon>
        <taxon>Tracheophyta</taxon>
        <taxon>Spermatophyta</taxon>
        <taxon>Magnoliopsida</taxon>
        <taxon>eudicotyledons</taxon>
        <taxon>Gunneridae</taxon>
        <taxon>Pentapetalae</taxon>
        <taxon>rosids</taxon>
        <taxon>fabids</taxon>
        <taxon>Rosales</taxon>
        <taxon>Rosaceae</taxon>
        <taxon>Amygdaloideae</taxon>
        <taxon>Maleae</taxon>
        <taxon>Malus</taxon>
    </lineage>
</organism>
<gene>
    <name evidence="2" type="ORF">DVH24_034094</name>
</gene>
<name>A0A498KPG1_MALDO</name>
<evidence type="ECO:0000313" key="3">
    <source>
        <dbReference type="Proteomes" id="UP000290289"/>
    </source>
</evidence>
<evidence type="ECO:0000256" key="1">
    <source>
        <dbReference type="SAM" id="Coils"/>
    </source>
</evidence>
<keyword evidence="3" id="KW-1185">Reference proteome</keyword>
<feature type="coiled-coil region" evidence="1">
    <location>
        <begin position="102"/>
        <end position="129"/>
    </location>
</feature>
<comment type="caution">
    <text evidence="2">The sequence shown here is derived from an EMBL/GenBank/DDBJ whole genome shotgun (WGS) entry which is preliminary data.</text>
</comment>
<keyword evidence="1" id="KW-0175">Coiled coil</keyword>
<reference evidence="2 3" key="1">
    <citation type="submission" date="2018-10" db="EMBL/GenBank/DDBJ databases">
        <title>A high-quality apple genome assembly.</title>
        <authorList>
            <person name="Hu J."/>
        </authorList>
    </citation>
    <scope>NUCLEOTIDE SEQUENCE [LARGE SCALE GENOMIC DNA]</scope>
    <source>
        <strain evidence="3">cv. HFTH1</strain>
        <tissue evidence="2">Young leaf</tissue>
    </source>
</reference>
<evidence type="ECO:0008006" key="4">
    <source>
        <dbReference type="Google" id="ProtNLM"/>
    </source>
</evidence>
<dbReference type="EMBL" id="RDQH01000327">
    <property type="protein sequence ID" value="RXI09477.1"/>
    <property type="molecule type" value="Genomic_DNA"/>
</dbReference>
<accession>A0A498KPG1</accession>
<sequence length="166" mass="18262">MLFGGNLPVDEKIGDSPGVEIVPNPTSCPSFSCVGEAYPSHQPSCGHGYQELYWKRISKCPLEELALLNEDLSIAAIYLSIAQVWFSQQAALEDYQATGTSLASIQACLETLEATLSQHQEEILRLEQEKGVAMEVPTLSPTDVETKTLEGLLEGRRRSFKDIAFK</sequence>